<accession>A0A8T0DQG6</accession>
<comment type="caution">
    <text evidence="1">The sequence shown here is derived from an EMBL/GenBank/DDBJ whole genome shotgun (WGS) entry which is preliminary data.</text>
</comment>
<dbReference type="OrthoDB" id="66369at2759"/>
<protein>
    <submittedName>
        <fullName evidence="1">Uncharacterized protein</fullName>
    </submittedName>
</protein>
<reference evidence="1 2" key="1">
    <citation type="submission" date="2019-07" db="EMBL/GenBank/DDBJ databases">
        <title>Annotation for the trematode Paragonimus westermani.</title>
        <authorList>
            <person name="Choi Y.-J."/>
        </authorList>
    </citation>
    <scope>NUCLEOTIDE SEQUENCE [LARGE SCALE GENOMIC DNA]</scope>
    <source>
        <strain evidence="1">180907_Pwestermani</strain>
    </source>
</reference>
<dbReference type="EMBL" id="JTDF01001322">
    <property type="protein sequence ID" value="KAF8570185.1"/>
    <property type="molecule type" value="Genomic_DNA"/>
</dbReference>
<dbReference type="AlphaFoldDB" id="A0A8T0DQG6"/>
<name>A0A8T0DQG6_9TREM</name>
<sequence length="141" mass="16671">MEEFQTLGDEIPQITYARVVHNLPEHPMINVWLLLNVRSDPCIFSSVDEDWLPYTLRDYQNIQQPVTDPYQTGSDIDAFEVKVRNETIDDLKALRQQSFYFYDDITFFEGQPKMHLAFQPDYLLTSEEVYTNVALEENQIR</sequence>
<dbReference type="Proteomes" id="UP000699462">
    <property type="component" value="Unassembled WGS sequence"/>
</dbReference>
<keyword evidence="2" id="KW-1185">Reference proteome</keyword>
<evidence type="ECO:0000313" key="2">
    <source>
        <dbReference type="Proteomes" id="UP000699462"/>
    </source>
</evidence>
<organism evidence="1 2">
    <name type="scientific">Paragonimus westermani</name>
    <dbReference type="NCBI Taxonomy" id="34504"/>
    <lineage>
        <taxon>Eukaryota</taxon>
        <taxon>Metazoa</taxon>
        <taxon>Spiralia</taxon>
        <taxon>Lophotrochozoa</taxon>
        <taxon>Platyhelminthes</taxon>
        <taxon>Trematoda</taxon>
        <taxon>Digenea</taxon>
        <taxon>Plagiorchiida</taxon>
        <taxon>Troglotremata</taxon>
        <taxon>Troglotrematidae</taxon>
        <taxon>Paragonimus</taxon>
    </lineage>
</organism>
<proteinExistence type="predicted"/>
<gene>
    <name evidence="1" type="ORF">P879_08253</name>
</gene>
<evidence type="ECO:0000313" key="1">
    <source>
        <dbReference type="EMBL" id="KAF8570185.1"/>
    </source>
</evidence>